<evidence type="ECO:0000259" key="5">
    <source>
        <dbReference type="PROSITE" id="PS51722"/>
    </source>
</evidence>
<dbReference type="InterPro" id="IPR000640">
    <property type="entry name" value="EFG_V-like"/>
</dbReference>
<dbReference type="CDD" id="cd01434">
    <property type="entry name" value="EFG_mtEFG1_IV"/>
    <property type="match status" value="1"/>
</dbReference>
<dbReference type="PANTHER" id="PTHR43261:SF6">
    <property type="entry name" value="ELONGATION FACTOR G-LIKE PROTEIN"/>
    <property type="match status" value="1"/>
</dbReference>
<dbReference type="InterPro" id="IPR035649">
    <property type="entry name" value="EFG_V"/>
</dbReference>
<dbReference type="NCBIfam" id="TIGR00484">
    <property type="entry name" value="EF-G"/>
    <property type="match status" value="1"/>
</dbReference>
<organism evidence="6 7">
    <name type="scientific">Paracholeplasma vituli</name>
    <dbReference type="NCBI Taxonomy" id="69473"/>
    <lineage>
        <taxon>Bacteria</taxon>
        <taxon>Bacillati</taxon>
        <taxon>Mycoplasmatota</taxon>
        <taxon>Mollicutes</taxon>
        <taxon>Acholeplasmatales</taxon>
        <taxon>Acholeplasmataceae</taxon>
        <taxon>Paracholeplasma</taxon>
    </lineage>
</organism>
<dbReference type="InterPro" id="IPR014721">
    <property type="entry name" value="Ribsml_uS5_D2-typ_fold_subgr"/>
</dbReference>
<dbReference type="Proteomes" id="UP001209076">
    <property type="component" value="Unassembled WGS sequence"/>
</dbReference>
<evidence type="ECO:0000256" key="3">
    <source>
        <dbReference type="ARBA" id="ARBA00023134"/>
    </source>
</evidence>
<dbReference type="InterPro" id="IPR020568">
    <property type="entry name" value="Ribosomal_Su5_D2-typ_SF"/>
</dbReference>
<dbReference type="Pfam" id="PF00679">
    <property type="entry name" value="EFG_C"/>
    <property type="match status" value="1"/>
</dbReference>
<dbReference type="RefSeq" id="WP_262095760.1">
    <property type="nucleotide sequence ID" value="NZ_JAOEGN010000003.1"/>
</dbReference>
<evidence type="ECO:0000256" key="2">
    <source>
        <dbReference type="ARBA" id="ARBA00022741"/>
    </source>
</evidence>
<keyword evidence="7" id="KW-1185">Reference proteome</keyword>
<dbReference type="SMART" id="SM00838">
    <property type="entry name" value="EFG_C"/>
    <property type="match status" value="1"/>
</dbReference>
<comment type="caution">
    <text evidence="6">The sequence shown here is derived from an EMBL/GenBank/DDBJ whole genome shotgun (WGS) entry which is preliminary data.</text>
</comment>
<evidence type="ECO:0000256" key="4">
    <source>
        <dbReference type="NCBIfam" id="TIGR00484"/>
    </source>
</evidence>
<dbReference type="InterPro" id="IPR027417">
    <property type="entry name" value="P-loop_NTPase"/>
</dbReference>
<dbReference type="NCBIfam" id="NF009891">
    <property type="entry name" value="PRK13351.1-1"/>
    <property type="match status" value="1"/>
</dbReference>
<dbReference type="InterPro" id="IPR005225">
    <property type="entry name" value="Small_GTP-bd"/>
</dbReference>
<keyword evidence="3" id="KW-0342">GTP-binding</keyword>
<dbReference type="PRINTS" id="PR00315">
    <property type="entry name" value="ELONGATNFCT"/>
</dbReference>
<dbReference type="Pfam" id="PF22042">
    <property type="entry name" value="EF-G_D2"/>
    <property type="match status" value="1"/>
</dbReference>
<evidence type="ECO:0000256" key="1">
    <source>
        <dbReference type="ARBA" id="ARBA00005870"/>
    </source>
</evidence>
<dbReference type="PANTHER" id="PTHR43261">
    <property type="entry name" value="TRANSLATION ELONGATION FACTOR G-RELATED"/>
    <property type="match status" value="1"/>
</dbReference>
<dbReference type="GO" id="GO:0003746">
    <property type="term" value="F:translation elongation factor activity"/>
    <property type="evidence" value="ECO:0007669"/>
    <property type="project" value="UniProtKB-KW"/>
</dbReference>
<dbReference type="Pfam" id="PF14492">
    <property type="entry name" value="EFG_III"/>
    <property type="match status" value="1"/>
</dbReference>
<dbReference type="CDD" id="cd16262">
    <property type="entry name" value="EFG_III"/>
    <property type="match status" value="1"/>
</dbReference>
<keyword evidence="6" id="KW-0251">Elongation factor</keyword>
<dbReference type="SMART" id="SM00889">
    <property type="entry name" value="EFG_IV"/>
    <property type="match status" value="1"/>
</dbReference>
<dbReference type="InterPro" id="IPR041095">
    <property type="entry name" value="EFG_II"/>
</dbReference>
<dbReference type="Pfam" id="PF00009">
    <property type="entry name" value="GTP_EFTU"/>
    <property type="match status" value="1"/>
</dbReference>
<dbReference type="Pfam" id="PF03764">
    <property type="entry name" value="EFG_IV"/>
    <property type="match status" value="1"/>
</dbReference>
<dbReference type="SUPFAM" id="SSF54211">
    <property type="entry name" value="Ribosomal protein S5 domain 2-like"/>
    <property type="match status" value="1"/>
</dbReference>
<dbReference type="Gene3D" id="3.40.50.300">
    <property type="entry name" value="P-loop containing nucleotide triphosphate hydrolases"/>
    <property type="match status" value="1"/>
</dbReference>
<accession>A0ABT2PUB2</accession>
<dbReference type="NCBIfam" id="NF009381">
    <property type="entry name" value="PRK12740.1-5"/>
    <property type="match status" value="1"/>
</dbReference>
<feature type="domain" description="Tr-type G" evidence="5">
    <location>
        <begin position="7"/>
        <end position="278"/>
    </location>
</feature>
<keyword evidence="6" id="KW-0648">Protein biosynthesis</keyword>
<dbReference type="InterPro" id="IPR005517">
    <property type="entry name" value="Transl_elong_EFG/EF2_IV"/>
</dbReference>
<evidence type="ECO:0000313" key="6">
    <source>
        <dbReference type="EMBL" id="MCU0104526.1"/>
    </source>
</evidence>
<reference evidence="7" key="1">
    <citation type="submission" date="2023-07" db="EMBL/GenBank/DDBJ databases">
        <title>Novel Mycoplasma species identified in domestic and wild animals.</title>
        <authorList>
            <person name="Volokhov D.V."/>
            <person name="Furtak V.A."/>
            <person name="Zagorodnyaya T.A."/>
        </authorList>
    </citation>
    <scope>NUCLEOTIDE SEQUENCE [LARGE SCALE GENOMIC DNA]</scope>
    <source>
        <strain evidence="7">92-19</strain>
    </source>
</reference>
<dbReference type="CDD" id="cd04170">
    <property type="entry name" value="EF-G_bact"/>
    <property type="match status" value="1"/>
</dbReference>
<dbReference type="PROSITE" id="PS51722">
    <property type="entry name" value="G_TR_2"/>
    <property type="match status" value="1"/>
</dbReference>
<dbReference type="Gene3D" id="3.30.70.240">
    <property type="match status" value="1"/>
</dbReference>
<proteinExistence type="inferred from homology"/>
<dbReference type="Gene3D" id="3.30.70.870">
    <property type="entry name" value="Elongation Factor G (Translational Gtpase), domain 3"/>
    <property type="match status" value="1"/>
</dbReference>
<dbReference type="InterPro" id="IPR047872">
    <property type="entry name" value="EFG_IV"/>
</dbReference>
<gene>
    <name evidence="6" type="primary">fusA</name>
    <name evidence="6" type="ORF">N7603_02530</name>
</gene>
<dbReference type="Gene3D" id="2.40.30.10">
    <property type="entry name" value="Translation factors"/>
    <property type="match status" value="1"/>
</dbReference>
<dbReference type="SUPFAM" id="SSF50447">
    <property type="entry name" value="Translation proteins"/>
    <property type="match status" value="1"/>
</dbReference>
<name>A0ABT2PUB2_9MOLU</name>
<evidence type="ECO:0000313" key="7">
    <source>
        <dbReference type="Proteomes" id="UP001209076"/>
    </source>
</evidence>
<dbReference type="SUPFAM" id="SSF52540">
    <property type="entry name" value="P-loop containing nucleoside triphosphate hydrolases"/>
    <property type="match status" value="1"/>
</dbReference>
<keyword evidence="2" id="KW-0547">Nucleotide-binding</keyword>
<dbReference type="InterPro" id="IPR053905">
    <property type="entry name" value="EF-G-like_DII"/>
</dbReference>
<dbReference type="SUPFAM" id="SSF54980">
    <property type="entry name" value="EF-G C-terminal domain-like"/>
    <property type="match status" value="2"/>
</dbReference>
<comment type="similarity">
    <text evidence="1">Belongs to the TRAFAC class translation factor GTPase superfamily. Classic translation factor GTPase family. EF-G/EF-2 subfamily.</text>
</comment>
<protein>
    <recommendedName>
        <fullName evidence="4">Elongation factor G</fullName>
    </recommendedName>
</protein>
<sequence length="686" mass="76508">MKVYDTNQIRNIAILGHLGSGKTSITEALLFSSGAISSRGSVEAKNTVSDFMDEEKVKQGSLSTSIIPIEYNGIKLNFLDVPGNDELDNEIKQSLSVVKGAVLVVDASKGVEVGTERLWKEIRNMHIPAVIFVNKMDKENVKFEDVLESIRVKLGKKAVPFCWPIGRNENFEGFVNVIEMKARIYDGTTSHDAPIWDEKKPKIEQLRSMIMESVAETSDELLEKFFGGEELTEEEINEGLKNGIYHGELTPVIVGSAVKNIGIRTMLGMLAKFLPQPDQLRALEGVNPKTEEAVVRHTKDEEPFSGYVFKTTIDPFVGAINIIKINSGTLKTGQDILIGNTGKQEKIGALFALQGKQQFPIELAHAGDIVAVSKLENIHTGYTISDPKNPIVYEPTKTLKPTIYVAINPKNKADEDKISYALARLNIEDPSFEIVRNKETSQQLLGGLGMTHINFIIDRMRTVFKVEVTTEEPKVVYRETIKRKVEGEGKHKKQSGGAGQFGHVFIRFEPSDKEFEFTEEVFGGSVPKNYFPAVEKGLIETFEHGPLAGFPVIFVKSTLFDGSYHPVDSNEISFKLAANLAFKEAVKTAQPTILEPILKMYITVKDQYVGDVMGDMNKRRGRVMGMSQSDEGQVIEAEAPESEVQKYIIDLKAITQGSGIFQREFIRYEEVPQHLIDGIIQKYKEH</sequence>
<dbReference type="NCBIfam" id="NF009379">
    <property type="entry name" value="PRK12740.1-3"/>
    <property type="match status" value="1"/>
</dbReference>
<dbReference type="CDD" id="cd03713">
    <property type="entry name" value="EFG_mtEFG_C"/>
    <property type="match status" value="1"/>
</dbReference>
<dbReference type="Gene3D" id="3.30.230.10">
    <property type="match status" value="1"/>
</dbReference>
<dbReference type="NCBIfam" id="TIGR00231">
    <property type="entry name" value="small_GTP"/>
    <property type="match status" value="1"/>
</dbReference>
<dbReference type="InterPro" id="IPR009022">
    <property type="entry name" value="EFG_III"/>
</dbReference>
<dbReference type="InterPro" id="IPR000795">
    <property type="entry name" value="T_Tr_GTP-bd_dom"/>
</dbReference>
<dbReference type="EMBL" id="JAOEGN010000003">
    <property type="protein sequence ID" value="MCU0104526.1"/>
    <property type="molecule type" value="Genomic_DNA"/>
</dbReference>
<dbReference type="InterPro" id="IPR035647">
    <property type="entry name" value="EFG_III/V"/>
</dbReference>
<dbReference type="InterPro" id="IPR009000">
    <property type="entry name" value="Transl_B-barrel_sf"/>
</dbReference>
<dbReference type="InterPro" id="IPR004540">
    <property type="entry name" value="Transl_elong_EFG/EF2"/>
</dbReference>